<dbReference type="GO" id="GO:0004803">
    <property type="term" value="F:transposase activity"/>
    <property type="evidence" value="ECO:0007669"/>
    <property type="project" value="InterPro"/>
</dbReference>
<dbReference type="EMBL" id="CP017269">
    <property type="protein sequence ID" value="AOT68986.1"/>
    <property type="molecule type" value="Genomic_DNA"/>
</dbReference>
<dbReference type="KEGG" id="gfe:Gferi_05095"/>
<accession>A0A1D8GDL6</accession>
<sequence length="422" mass="47757">MKGEFPVIGADVAKDFCYYAALSPTGETYLKPFKALNTGEGLASVINQIEKVEKAFNRKPVIVLESTGHYSNRLVHFFTRHNLKVYLINPLLSHSIKNSTVRKVKTDKVDAEELAKMYFFMNLKEHQMQDEYLENLKILTRTHYHLSEQRVSVMNQLKAAIEQVMPGFTKVFKSISCKTSLELLVRYPSPTSFLEGTKDDIVQIVRTTSRTSMAYATKKYELILKSAQEGKETGILLTAYEQIIIVYANHLKHINEQLDLIDKKIEALAINIPAIQLLRSIPGIGKNLAPIIAGEIGSIARFQSSKQLVAYCGIDPSVKQSGNFIGTKNKFTKRGSRFIRKALYIAATVAIRQNPNGQYVNKVIYDYYHKKIQIKAKKQALGAVMNKLVRIIFSVLKNENPFVLITPEEQVKMHRSNVKIVA</sequence>
<protein>
    <submittedName>
        <fullName evidence="3">Uncharacterized protein</fullName>
    </submittedName>
</protein>
<organism evidence="3 4">
    <name type="scientific">Geosporobacter ferrireducens</name>
    <dbReference type="NCBI Taxonomy" id="1424294"/>
    <lineage>
        <taxon>Bacteria</taxon>
        <taxon>Bacillati</taxon>
        <taxon>Bacillota</taxon>
        <taxon>Clostridia</taxon>
        <taxon>Peptostreptococcales</taxon>
        <taxon>Thermotaleaceae</taxon>
        <taxon>Geosporobacter</taxon>
    </lineage>
</organism>
<evidence type="ECO:0000313" key="4">
    <source>
        <dbReference type="Proteomes" id="UP000095743"/>
    </source>
</evidence>
<evidence type="ECO:0000259" key="2">
    <source>
        <dbReference type="Pfam" id="PF02371"/>
    </source>
</evidence>
<dbReference type="PANTHER" id="PTHR33055">
    <property type="entry name" value="TRANSPOSASE FOR INSERTION SEQUENCE ELEMENT IS1111A"/>
    <property type="match status" value="1"/>
</dbReference>
<gene>
    <name evidence="3" type="ORF">Gferi_05095</name>
</gene>
<dbReference type="InterPro" id="IPR047650">
    <property type="entry name" value="Transpos_IS110"/>
</dbReference>
<feature type="domain" description="Transposase IS110-like N-terminal" evidence="1">
    <location>
        <begin position="8"/>
        <end position="166"/>
    </location>
</feature>
<dbReference type="NCBIfam" id="NF033542">
    <property type="entry name" value="transpos_IS110"/>
    <property type="match status" value="1"/>
</dbReference>
<dbReference type="InterPro" id="IPR002525">
    <property type="entry name" value="Transp_IS110-like_N"/>
</dbReference>
<dbReference type="InterPro" id="IPR003346">
    <property type="entry name" value="Transposase_20"/>
</dbReference>
<name>A0A1D8GDL6_9FIRM</name>
<dbReference type="Pfam" id="PF01548">
    <property type="entry name" value="DEDD_Tnp_IS110"/>
    <property type="match status" value="1"/>
</dbReference>
<evidence type="ECO:0000259" key="1">
    <source>
        <dbReference type="Pfam" id="PF01548"/>
    </source>
</evidence>
<feature type="domain" description="Transposase IS116/IS110/IS902 C-terminal" evidence="2">
    <location>
        <begin position="276"/>
        <end position="357"/>
    </location>
</feature>
<dbReference type="PANTHER" id="PTHR33055:SF15">
    <property type="entry name" value="TRANSPOSASE-RELATED"/>
    <property type="match status" value="1"/>
</dbReference>
<evidence type="ECO:0000313" key="3">
    <source>
        <dbReference type="EMBL" id="AOT68986.1"/>
    </source>
</evidence>
<dbReference type="RefSeq" id="WP_069974552.1">
    <property type="nucleotide sequence ID" value="NZ_CP017269.1"/>
</dbReference>
<proteinExistence type="predicted"/>
<dbReference type="GO" id="GO:0003677">
    <property type="term" value="F:DNA binding"/>
    <property type="evidence" value="ECO:0007669"/>
    <property type="project" value="InterPro"/>
</dbReference>
<dbReference type="Pfam" id="PF02371">
    <property type="entry name" value="Transposase_20"/>
    <property type="match status" value="1"/>
</dbReference>
<dbReference type="GO" id="GO:0006313">
    <property type="term" value="P:DNA transposition"/>
    <property type="evidence" value="ECO:0007669"/>
    <property type="project" value="InterPro"/>
</dbReference>
<dbReference type="Proteomes" id="UP000095743">
    <property type="component" value="Chromosome"/>
</dbReference>
<dbReference type="STRING" id="1424294.Gferi_05095"/>
<keyword evidence="4" id="KW-1185">Reference proteome</keyword>
<dbReference type="AlphaFoldDB" id="A0A1D8GDL6"/>
<reference evidence="3 4" key="1">
    <citation type="submission" date="2016-09" db="EMBL/GenBank/DDBJ databases">
        <title>Genomic analysis reveals versatility of anaerobic energy metabolism of Geosporobacter ferrireducens IRF9 of phylum Firmicutes.</title>
        <authorList>
            <person name="Kim S.-J."/>
        </authorList>
    </citation>
    <scope>NUCLEOTIDE SEQUENCE [LARGE SCALE GENOMIC DNA]</scope>
    <source>
        <strain evidence="3 4">IRF9</strain>
    </source>
</reference>